<dbReference type="SUPFAM" id="SSF56219">
    <property type="entry name" value="DNase I-like"/>
    <property type="match status" value="1"/>
</dbReference>
<dbReference type="InterPro" id="IPR036691">
    <property type="entry name" value="Endo/exonu/phosph_ase_sf"/>
</dbReference>
<dbReference type="InterPro" id="IPR005135">
    <property type="entry name" value="Endo/exonuclease/phosphatase"/>
</dbReference>
<feature type="domain" description="Endonuclease/exonuclease/phosphatase" evidence="1">
    <location>
        <begin position="59"/>
        <end position="157"/>
    </location>
</feature>
<dbReference type="GO" id="GO:0003824">
    <property type="term" value="F:catalytic activity"/>
    <property type="evidence" value="ECO:0007669"/>
    <property type="project" value="InterPro"/>
</dbReference>
<evidence type="ECO:0000259" key="1">
    <source>
        <dbReference type="Pfam" id="PF03372"/>
    </source>
</evidence>
<name>A0AAU9RES7_THLAR</name>
<feature type="domain" description="Reverse transcriptase zinc-binding" evidence="2">
    <location>
        <begin position="296"/>
        <end position="378"/>
    </location>
</feature>
<gene>
    <name evidence="3" type="ORF">TAV2_LOCUS1079</name>
</gene>
<proteinExistence type="predicted"/>
<dbReference type="Proteomes" id="UP000836841">
    <property type="component" value="Chromosome 1"/>
</dbReference>
<dbReference type="Gene3D" id="3.60.10.10">
    <property type="entry name" value="Endonuclease/exonuclease/phosphatase"/>
    <property type="match status" value="1"/>
</dbReference>
<dbReference type="AlphaFoldDB" id="A0AAU9RES7"/>
<reference evidence="3 4" key="1">
    <citation type="submission" date="2022-03" db="EMBL/GenBank/DDBJ databases">
        <authorList>
            <person name="Nunn A."/>
            <person name="Chopra R."/>
            <person name="Nunn A."/>
            <person name="Contreras Garrido A."/>
        </authorList>
    </citation>
    <scope>NUCLEOTIDE SEQUENCE [LARGE SCALE GENOMIC DNA]</scope>
</reference>
<keyword evidence="4" id="KW-1185">Reference proteome</keyword>
<dbReference type="Pfam" id="PF13966">
    <property type="entry name" value="zf-RVT"/>
    <property type="match status" value="1"/>
</dbReference>
<evidence type="ECO:0000313" key="4">
    <source>
        <dbReference type="Proteomes" id="UP000836841"/>
    </source>
</evidence>
<protein>
    <recommendedName>
        <fullName evidence="5">Reverse transcriptase zinc-binding domain-containing protein</fullName>
    </recommendedName>
</protein>
<organism evidence="3 4">
    <name type="scientific">Thlaspi arvense</name>
    <name type="common">Field penny-cress</name>
    <dbReference type="NCBI Taxonomy" id="13288"/>
    <lineage>
        <taxon>Eukaryota</taxon>
        <taxon>Viridiplantae</taxon>
        <taxon>Streptophyta</taxon>
        <taxon>Embryophyta</taxon>
        <taxon>Tracheophyta</taxon>
        <taxon>Spermatophyta</taxon>
        <taxon>Magnoliopsida</taxon>
        <taxon>eudicotyledons</taxon>
        <taxon>Gunneridae</taxon>
        <taxon>Pentapetalae</taxon>
        <taxon>rosids</taxon>
        <taxon>malvids</taxon>
        <taxon>Brassicales</taxon>
        <taxon>Brassicaceae</taxon>
        <taxon>Thlaspideae</taxon>
        <taxon>Thlaspi</taxon>
    </lineage>
</organism>
<dbReference type="InterPro" id="IPR026960">
    <property type="entry name" value="RVT-Znf"/>
</dbReference>
<dbReference type="Pfam" id="PF03372">
    <property type="entry name" value="Exo_endo_phos"/>
    <property type="match status" value="1"/>
</dbReference>
<dbReference type="EMBL" id="OU466857">
    <property type="protein sequence ID" value="CAH2037582.1"/>
    <property type="molecule type" value="Genomic_DNA"/>
</dbReference>
<evidence type="ECO:0000313" key="3">
    <source>
        <dbReference type="EMBL" id="CAH2037582.1"/>
    </source>
</evidence>
<sequence>MRMHPATVTITCQSKQILTCHITIPGGHDFYLTAVYASNSNAERTDLWCELIRMQHSFSLDTCPWVVCGDFNQIMHPSEHSDPMITHFTSDMLVMRDCMRQLELFDLRYQGSSFTWSNRQPADPRSKKLDRLLVNNHWLAHYRNSAATFLAPDFSDHTPCHLNLDSPLPLAGTKPFKFFNNLTTHPSFLPLVEASWIQAGTSLHQETGLSVLSAKQKILKRELLKLNNWCSLGNMSTYLEGESPRQVGIPRDATLASLWRSGSWHLPPARSERQVTFQLQLSLLTISPETYDRHNTGSIYSAITDQHPSVPWHKIVWFSRRIPKHSFLTWLFVLNRSPTRDRMREWGLPIDLVCVLCNSVAESRDHLFFDCPYSWEIWNSISHHCSHARIVHGLTRWRTSAR</sequence>
<evidence type="ECO:0000259" key="2">
    <source>
        <dbReference type="Pfam" id="PF13966"/>
    </source>
</evidence>
<evidence type="ECO:0008006" key="5">
    <source>
        <dbReference type="Google" id="ProtNLM"/>
    </source>
</evidence>
<accession>A0AAU9RES7</accession>
<dbReference type="PANTHER" id="PTHR33710:SF77">
    <property type="entry name" value="DNASE I-LIKE SUPERFAMILY PROTEIN"/>
    <property type="match status" value="1"/>
</dbReference>
<dbReference type="PANTHER" id="PTHR33710">
    <property type="entry name" value="BNAC02G09200D PROTEIN"/>
    <property type="match status" value="1"/>
</dbReference>